<evidence type="ECO:0000256" key="3">
    <source>
        <dbReference type="ARBA" id="ARBA00015419"/>
    </source>
</evidence>
<keyword evidence="4" id="KW-1134">Transmembrane beta strand</keyword>
<sequence length="636" mass="72424">MKLLTRFFTFFILLTTLNITFAAEMDSAESASLKEKVMKKANTVVQKLDGMAEKTTDAVESAVNNVIHSVDDNQQDPKPEAKVNVKIQGIQQAQLQNNVNLYLASMDKTEFDGSEYHQHILAETIHKALRVFGYYNSQINFELQQTNPKPTLVVTVNIGEPVKIEGTNIEITGEAVDDPAFQQLKKYIPEKGDILQHEAYENYKTSLEKLAQQRGYFDADFPVHQLQVMPSTHQGWWNLVFNSGERYRYGTISFKNSQIREDYLQNILKIKSGEHYLINDISTMTSDYSSSNWFQSVLVKPNLNEKTKSVDLDVLMYPKKKNSMELGIGYATDSGIHGQIGWTRPWINSRGHSVRSNLYLSSPKQTFEATYKMPLLKNPLNYYYEYALGFEKENDSQTDTQSTAATAAALRYWNNPTGWQYSLGIRARLDKFTQANFSENTWLLYPTTTISRSRISGGSFPDRADILSLTVDLGRKLWTSDADFYRIRATAGWIKRFTHNHRILTRGEIGYLHTKEFNKMPPTLRFFAGGDRSVRGYGYKKISPKDGQGQLLGASRLATATLEYQYQAMDDWWLATFFDAGMAANQFKKEELRYGAGTGLRWASPIGAIKFDIATPVRDKDDSKNIQFYIGLGTEL</sequence>
<feature type="domain" description="POTRA" evidence="13">
    <location>
        <begin position="247"/>
        <end position="314"/>
    </location>
</feature>
<feature type="domain" description="Bacterial surface antigen (D15)" evidence="12">
    <location>
        <begin position="323"/>
        <end position="635"/>
    </location>
</feature>
<evidence type="ECO:0000256" key="4">
    <source>
        <dbReference type="ARBA" id="ARBA00022452"/>
    </source>
</evidence>
<dbReference type="PANTHER" id="PTHR12815:SF47">
    <property type="entry name" value="TRANSLOCATION AND ASSEMBLY MODULE SUBUNIT TAMA"/>
    <property type="match status" value="1"/>
</dbReference>
<dbReference type="InterPro" id="IPR035243">
    <property type="entry name" value="TamA_POTRA_Dom_1"/>
</dbReference>
<dbReference type="GeneID" id="86154624"/>
<dbReference type="Gene3D" id="2.40.160.50">
    <property type="entry name" value="membrane protein fhac: a member of the omp85/tpsb transporter family"/>
    <property type="match status" value="1"/>
</dbReference>
<evidence type="ECO:0000259" key="12">
    <source>
        <dbReference type="Pfam" id="PF01103"/>
    </source>
</evidence>
<dbReference type="PANTHER" id="PTHR12815">
    <property type="entry name" value="SORTING AND ASSEMBLY MACHINERY SAMM50 PROTEIN FAMILY MEMBER"/>
    <property type="match status" value="1"/>
</dbReference>
<reference evidence="15 16" key="1">
    <citation type="submission" date="2019-05" db="EMBL/GenBank/DDBJ databases">
        <authorList>
            <consortium name="Pathogen Informatics"/>
        </authorList>
    </citation>
    <scope>NUCLEOTIDE SEQUENCE [LARGE SCALE GENOMIC DNA]</scope>
    <source>
        <strain evidence="15 16">NM319</strain>
    </source>
</reference>
<evidence type="ECO:0000256" key="7">
    <source>
        <dbReference type="ARBA" id="ARBA00023136"/>
    </source>
</evidence>
<evidence type="ECO:0000256" key="1">
    <source>
        <dbReference type="ARBA" id="ARBA00004442"/>
    </source>
</evidence>
<dbReference type="Pfam" id="PF07244">
    <property type="entry name" value="POTRA"/>
    <property type="match status" value="1"/>
</dbReference>
<evidence type="ECO:0000256" key="5">
    <source>
        <dbReference type="ARBA" id="ARBA00022692"/>
    </source>
</evidence>
<comment type="subcellular location">
    <subcellularLocation>
        <location evidence="1">Cell outer membrane</location>
    </subcellularLocation>
</comment>
<evidence type="ECO:0000259" key="13">
    <source>
        <dbReference type="Pfam" id="PF07244"/>
    </source>
</evidence>
<keyword evidence="6 11" id="KW-0732">Signal</keyword>
<evidence type="ECO:0000256" key="8">
    <source>
        <dbReference type="ARBA" id="ARBA00023237"/>
    </source>
</evidence>
<dbReference type="InterPro" id="IPR010827">
    <property type="entry name" value="BamA/TamA_POTRA"/>
</dbReference>
<evidence type="ECO:0000313" key="16">
    <source>
        <dbReference type="Proteomes" id="UP000308167"/>
    </source>
</evidence>
<organism evidence="15 16">
    <name type="scientific">Actinobacillus porcinus</name>
    <dbReference type="NCBI Taxonomy" id="51048"/>
    <lineage>
        <taxon>Bacteria</taxon>
        <taxon>Pseudomonadati</taxon>
        <taxon>Pseudomonadota</taxon>
        <taxon>Gammaproteobacteria</taxon>
        <taxon>Pasteurellales</taxon>
        <taxon>Pasteurellaceae</taxon>
        <taxon>Actinobacillus</taxon>
    </lineage>
</organism>
<proteinExistence type="inferred from homology"/>
<dbReference type="EMBL" id="CABFKI010000001">
    <property type="protein sequence ID" value="VTU05884.1"/>
    <property type="molecule type" value="Genomic_DNA"/>
</dbReference>
<dbReference type="RefSeq" id="WP_246046059.1">
    <property type="nucleotide sequence ID" value="NZ_CABFKI010000001.1"/>
</dbReference>
<keyword evidence="7" id="KW-0472">Membrane</keyword>
<dbReference type="InterPro" id="IPR000184">
    <property type="entry name" value="Bac_surfAg_D15"/>
</dbReference>
<dbReference type="Gene3D" id="3.10.20.310">
    <property type="entry name" value="membrane protein fhac"/>
    <property type="match status" value="3"/>
</dbReference>
<keyword evidence="8" id="KW-0998">Cell outer membrane</keyword>
<feature type="signal peptide" evidence="11">
    <location>
        <begin position="1"/>
        <end position="22"/>
    </location>
</feature>
<comment type="subunit">
    <text evidence="10">Interacts with TamB to form the translocation and assembly module (TAM).</text>
</comment>
<dbReference type="Pfam" id="PF17243">
    <property type="entry name" value="POTRA_TamA_1"/>
    <property type="match status" value="1"/>
</dbReference>
<evidence type="ECO:0000256" key="11">
    <source>
        <dbReference type="SAM" id="SignalP"/>
    </source>
</evidence>
<evidence type="ECO:0000256" key="10">
    <source>
        <dbReference type="ARBA" id="ARBA00093548"/>
    </source>
</evidence>
<evidence type="ECO:0000256" key="2">
    <source>
        <dbReference type="ARBA" id="ARBA00010248"/>
    </source>
</evidence>
<gene>
    <name evidence="15" type="ORF">SAMEA1410922_00217</name>
</gene>
<keyword evidence="16" id="KW-1185">Reference proteome</keyword>
<evidence type="ECO:0000259" key="14">
    <source>
        <dbReference type="Pfam" id="PF17243"/>
    </source>
</evidence>
<name>A0ABY6TI72_9PAST</name>
<protein>
    <recommendedName>
        <fullName evidence="3">Translocation and assembly module subunit TamA</fullName>
    </recommendedName>
    <alternativeName>
        <fullName evidence="9">Autotransporter assembly factor TamA</fullName>
    </alternativeName>
</protein>
<keyword evidence="5" id="KW-0812">Transmembrane</keyword>
<comment type="similarity">
    <text evidence="2">Belongs to the TamA family.</text>
</comment>
<dbReference type="Pfam" id="PF01103">
    <property type="entry name" value="Omp85"/>
    <property type="match status" value="1"/>
</dbReference>
<comment type="caution">
    <text evidence="15">The sequence shown here is derived from an EMBL/GenBank/DDBJ whole genome shotgun (WGS) entry which is preliminary data.</text>
</comment>
<feature type="chain" id="PRO_5046526214" description="Translocation and assembly module subunit TamA" evidence="11">
    <location>
        <begin position="23"/>
        <end position="636"/>
    </location>
</feature>
<dbReference type="InterPro" id="IPR039910">
    <property type="entry name" value="D15-like"/>
</dbReference>
<evidence type="ECO:0000313" key="15">
    <source>
        <dbReference type="EMBL" id="VTU05884.1"/>
    </source>
</evidence>
<accession>A0ABY6TI72</accession>
<evidence type="ECO:0000256" key="9">
    <source>
        <dbReference type="ARBA" id="ARBA00033063"/>
    </source>
</evidence>
<feature type="domain" description="TamA POTRA" evidence="14">
    <location>
        <begin position="85"/>
        <end position="157"/>
    </location>
</feature>
<evidence type="ECO:0000256" key="6">
    <source>
        <dbReference type="ARBA" id="ARBA00022729"/>
    </source>
</evidence>
<dbReference type="Proteomes" id="UP000308167">
    <property type="component" value="Unassembled WGS sequence"/>
</dbReference>